<dbReference type="EMBL" id="AP026867">
    <property type="protein sequence ID" value="BDS13639.1"/>
    <property type="molecule type" value="Genomic_DNA"/>
</dbReference>
<keyword evidence="1" id="KW-0812">Transmembrane</keyword>
<keyword evidence="3" id="KW-1185">Reference proteome</keyword>
<dbReference type="Proteomes" id="UP001060919">
    <property type="component" value="Chromosome"/>
</dbReference>
<keyword evidence="1" id="KW-0472">Membrane</keyword>
<sequence>MNSKNLLKFILYSIALILLSSGLTYWMSSHQVIAPASIEVSNPENNCDIRTWYNFQVIAIDQMNEYWIHQGLDLETRAQKAFLLRHNARKYARFMMKDKTEVASLEQRDFNKYGNPDGPSFEYLLEKNQTKGLTISESYEQIIKSASQTNRRQNAVCHTH</sequence>
<dbReference type="AlphaFoldDB" id="A0A915YII5"/>
<name>A0A915YII5_9BACT</name>
<dbReference type="KEGG" id="aup:AsAng_0043780"/>
<dbReference type="RefSeq" id="WP_264788895.1">
    <property type="nucleotide sequence ID" value="NZ_AP026867.1"/>
</dbReference>
<reference evidence="2" key="1">
    <citation type="submission" date="2022-09" db="EMBL/GenBank/DDBJ databases">
        <title>Aureispira anguillicida sp. nov., isolated from Leptocephalus of Japanese eel Anguilla japonica.</title>
        <authorList>
            <person name="Yuasa K."/>
            <person name="Mekata T."/>
            <person name="Ikunari K."/>
        </authorList>
    </citation>
    <scope>NUCLEOTIDE SEQUENCE</scope>
    <source>
        <strain evidence="2">EL160426</strain>
    </source>
</reference>
<protein>
    <submittedName>
        <fullName evidence="2">Uncharacterized protein</fullName>
    </submittedName>
</protein>
<keyword evidence="1" id="KW-1133">Transmembrane helix</keyword>
<evidence type="ECO:0000313" key="3">
    <source>
        <dbReference type="Proteomes" id="UP001060919"/>
    </source>
</evidence>
<accession>A0A915YII5</accession>
<gene>
    <name evidence="2" type="ORF">AsAng_0043780</name>
</gene>
<evidence type="ECO:0000256" key="1">
    <source>
        <dbReference type="SAM" id="Phobius"/>
    </source>
</evidence>
<proteinExistence type="predicted"/>
<organism evidence="2 3">
    <name type="scientific">Aureispira anguillae</name>
    <dbReference type="NCBI Taxonomy" id="2864201"/>
    <lineage>
        <taxon>Bacteria</taxon>
        <taxon>Pseudomonadati</taxon>
        <taxon>Bacteroidota</taxon>
        <taxon>Saprospiria</taxon>
        <taxon>Saprospirales</taxon>
        <taxon>Saprospiraceae</taxon>
        <taxon>Aureispira</taxon>
    </lineage>
</organism>
<evidence type="ECO:0000313" key="2">
    <source>
        <dbReference type="EMBL" id="BDS13639.1"/>
    </source>
</evidence>
<feature type="transmembrane region" description="Helical" evidence="1">
    <location>
        <begin position="9"/>
        <end position="27"/>
    </location>
</feature>